<comment type="subcellular location">
    <subcellularLocation>
        <location evidence="4">Cell membrane</location>
        <topology evidence="4">Lipid-anchor</topology>
    </subcellularLocation>
    <subcellularLocation>
        <location evidence="4">Membrane</location>
        <location evidence="4">Caveola</location>
    </subcellularLocation>
</comment>
<evidence type="ECO:0000256" key="2">
    <source>
        <dbReference type="ARBA" id="ARBA00022475"/>
    </source>
</evidence>
<dbReference type="EMBL" id="CAUYUE010000004">
    <property type="protein sequence ID" value="CAK0768064.1"/>
    <property type="molecule type" value="Genomic_DNA"/>
</dbReference>
<evidence type="ECO:0000313" key="7">
    <source>
        <dbReference type="Proteomes" id="UP001314263"/>
    </source>
</evidence>
<dbReference type="GO" id="GO:0005901">
    <property type="term" value="C:caveola"/>
    <property type="evidence" value="ECO:0007669"/>
    <property type="project" value="UniProtKB-SubCell"/>
</dbReference>
<evidence type="ECO:0000256" key="4">
    <source>
        <dbReference type="RuleBase" id="RU366054"/>
    </source>
</evidence>
<protein>
    <recommendedName>
        <fullName evidence="4">Flotillin-like</fullName>
    </recommendedName>
</protein>
<keyword evidence="3 4" id="KW-0472">Membrane</keyword>
<evidence type="ECO:0000313" key="6">
    <source>
        <dbReference type="EMBL" id="CAK0768064.1"/>
    </source>
</evidence>
<gene>
    <name evidence="6" type="ORF">CVIRNUC_003525</name>
</gene>
<comment type="caution">
    <text evidence="6">The sequence shown here is derived from an EMBL/GenBank/DDBJ whole genome shotgun (WGS) entry which is preliminary data.</text>
</comment>
<dbReference type="SUPFAM" id="SSF117892">
    <property type="entry name" value="Band 7/SPFH domain"/>
    <property type="match status" value="1"/>
</dbReference>
<evidence type="ECO:0000259" key="5">
    <source>
        <dbReference type="Pfam" id="PF01145"/>
    </source>
</evidence>
<feature type="domain" description="Band 7" evidence="5">
    <location>
        <begin position="26"/>
        <end position="208"/>
    </location>
</feature>
<proteinExistence type="inferred from homology"/>
<dbReference type="Pfam" id="PF01145">
    <property type="entry name" value="Band_7"/>
    <property type="match status" value="1"/>
</dbReference>
<dbReference type="InterPro" id="IPR036013">
    <property type="entry name" value="Band_7/SPFH_dom_sf"/>
</dbReference>
<sequence length="442" mass="48996">MARAVMSSTGTECIGKTRKGYFSFHIAETTEYLVKTGLGVKGINVDRKFFLWPGQKLSSVDLKPRNISFELHSISKDLVPFSLPTTFTIAPHDPETDMDGFKRYAQRMNGLTEAEFHTILTGVIHGQTRILAGKLDVMQIFNDRDAFKINIQSNVEKELIPWGLSVTNANVSELRDMPGEENKYFASLQMKAISGATNDARVEVAEAKKRGDIGTVTRDGEASVETTRINAANVTARNARQQEIERSNNQLRLVKLECEQEQAVRQKEAQMAPMNREAILQTELNKLDAMKQLEFLRSTQFAKATVEAESLAKVAEGRATATKLEADADLYKAQKEAEAILAKAQAQAEGLQRFMDTAEPDLVKFYLGLERNLFVDMAQKTAQAVQGLSPKINIWNTGASSDGDAMGPLRNLFTSIPPMLDAVQTQTGVRMPSWMPQQATEA</sequence>
<dbReference type="PANTHER" id="PTHR13806">
    <property type="entry name" value="FLOTILLIN-RELATED"/>
    <property type="match status" value="1"/>
</dbReference>
<evidence type="ECO:0000256" key="1">
    <source>
        <dbReference type="ARBA" id="ARBA00007161"/>
    </source>
</evidence>
<dbReference type="PANTHER" id="PTHR13806:SF31">
    <property type="entry name" value="FLOTILLIN-LIKE PROTEIN 1-RELATED"/>
    <property type="match status" value="1"/>
</dbReference>
<keyword evidence="7" id="KW-1185">Reference proteome</keyword>
<name>A0AAV1I2M1_9CHLO</name>
<dbReference type="Gene3D" id="3.30.479.30">
    <property type="entry name" value="Band 7 domain"/>
    <property type="match status" value="1"/>
</dbReference>
<dbReference type="AlphaFoldDB" id="A0AAV1I2M1"/>
<reference evidence="6 7" key="1">
    <citation type="submission" date="2023-10" db="EMBL/GenBank/DDBJ databases">
        <authorList>
            <person name="Maclean D."/>
            <person name="Macfadyen A."/>
        </authorList>
    </citation>
    <scope>NUCLEOTIDE SEQUENCE [LARGE SCALE GENOMIC DNA]</scope>
</reference>
<accession>A0AAV1I2M1</accession>
<organism evidence="6 7">
    <name type="scientific">Coccomyxa viridis</name>
    <dbReference type="NCBI Taxonomy" id="1274662"/>
    <lineage>
        <taxon>Eukaryota</taxon>
        <taxon>Viridiplantae</taxon>
        <taxon>Chlorophyta</taxon>
        <taxon>core chlorophytes</taxon>
        <taxon>Trebouxiophyceae</taxon>
        <taxon>Trebouxiophyceae incertae sedis</taxon>
        <taxon>Coccomyxaceae</taxon>
        <taxon>Coccomyxa</taxon>
    </lineage>
</organism>
<comment type="similarity">
    <text evidence="1 4">Belongs to the band 7/mec-2 family. Flotillin subfamily.</text>
</comment>
<dbReference type="CDD" id="cd03399">
    <property type="entry name" value="SPFH_flotillin"/>
    <property type="match status" value="1"/>
</dbReference>
<evidence type="ECO:0000256" key="3">
    <source>
        <dbReference type="ARBA" id="ARBA00023136"/>
    </source>
</evidence>
<dbReference type="Proteomes" id="UP001314263">
    <property type="component" value="Unassembled WGS sequence"/>
</dbReference>
<dbReference type="InterPro" id="IPR001107">
    <property type="entry name" value="Band_7"/>
</dbReference>
<keyword evidence="2 4" id="KW-1003">Cell membrane</keyword>
<dbReference type="InterPro" id="IPR027705">
    <property type="entry name" value="Flotillin_fam"/>
</dbReference>